<sequence length="319" mass="36067">MVGTCQTRLVHLFAGGGGGMHQRVVKCLQVAAKQRGLIRRDQARVEGASPQQIQRQLAGRSWKRVFPGVYRVVGAPECWEQSLEAASLWAARDFAISHRAAATVWGFTRFKTTRVELTVARKQRAPKGLKCHYTQHLHRREVTEKDGFTVTTAARTLLDLSAETNQPDMRASVDQALRCRWTTLEELEALVARRSHHRGVELLRKLVNEFAGGQGPTESELEARVFELVDGAGLPRPEKQSRVVAGGRLRRLDFKFPGTKVVIEADGYEHHAGINDFERDRARRNGLTARGYVVLQWTWLALQQRPEQLLVELLRILTR</sequence>
<comment type="caution">
    <text evidence="2">The sequence shown here is derived from an EMBL/GenBank/DDBJ whole genome shotgun (WGS) entry which is preliminary data.</text>
</comment>
<dbReference type="InterPro" id="IPR007569">
    <property type="entry name" value="DUF559"/>
</dbReference>
<name>A0A2W5TAZ5_9BACT</name>
<evidence type="ECO:0000313" key="3">
    <source>
        <dbReference type="Proteomes" id="UP000249061"/>
    </source>
</evidence>
<dbReference type="Pfam" id="PF04480">
    <property type="entry name" value="DUF559"/>
    <property type="match status" value="1"/>
</dbReference>
<dbReference type="Proteomes" id="UP000249061">
    <property type="component" value="Unassembled WGS sequence"/>
</dbReference>
<proteinExistence type="predicted"/>
<gene>
    <name evidence="2" type="ORF">DI536_18280</name>
</gene>
<dbReference type="Gene3D" id="3.40.960.10">
    <property type="entry name" value="VSR Endonuclease"/>
    <property type="match status" value="1"/>
</dbReference>
<protein>
    <recommendedName>
        <fullName evidence="1">DUF559 domain-containing protein</fullName>
    </recommendedName>
</protein>
<feature type="domain" description="DUF559" evidence="1">
    <location>
        <begin position="252"/>
        <end position="317"/>
    </location>
</feature>
<dbReference type="SUPFAM" id="SSF52980">
    <property type="entry name" value="Restriction endonuclease-like"/>
    <property type="match status" value="1"/>
</dbReference>
<organism evidence="2 3">
    <name type="scientific">Archangium gephyra</name>
    <dbReference type="NCBI Taxonomy" id="48"/>
    <lineage>
        <taxon>Bacteria</taxon>
        <taxon>Pseudomonadati</taxon>
        <taxon>Myxococcota</taxon>
        <taxon>Myxococcia</taxon>
        <taxon>Myxococcales</taxon>
        <taxon>Cystobacterineae</taxon>
        <taxon>Archangiaceae</taxon>
        <taxon>Archangium</taxon>
    </lineage>
</organism>
<evidence type="ECO:0000259" key="1">
    <source>
        <dbReference type="Pfam" id="PF04480"/>
    </source>
</evidence>
<dbReference type="InterPro" id="IPR011335">
    <property type="entry name" value="Restrct_endonuc-II-like"/>
</dbReference>
<reference evidence="2 3" key="1">
    <citation type="submission" date="2017-08" db="EMBL/GenBank/DDBJ databases">
        <title>Infants hospitalized years apart are colonized by the same room-sourced microbial strains.</title>
        <authorList>
            <person name="Brooks B."/>
            <person name="Olm M.R."/>
            <person name="Firek B.A."/>
            <person name="Baker R."/>
            <person name="Thomas B.C."/>
            <person name="Morowitz M.J."/>
            <person name="Banfield J.F."/>
        </authorList>
    </citation>
    <scope>NUCLEOTIDE SEQUENCE [LARGE SCALE GENOMIC DNA]</scope>
    <source>
        <strain evidence="2">S2_003_000_R2_14</strain>
    </source>
</reference>
<dbReference type="AlphaFoldDB" id="A0A2W5TAZ5"/>
<evidence type="ECO:0000313" key="2">
    <source>
        <dbReference type="EMBL" id="PZR11087.1"/>
    </source>
</evidence>
<dbReference type="EMBL" id="QFQP01000015">
    <property type="protein sequence ID" value="PZR11087.1"/>
    <property type="molecule type" value="Genomic_DNA"/>
</dbReference>
<accession>A0A2W5TAZ5</accession>